<accession>A0A9N7TP27</accession>
<dbReference type="AlphaFoldDB" id="A0A9N7TP27"/>
<evidence type="ECO:0000256" key="1">
    <source>
        <dbReference type="SAM" id="MobiDB-lite"/>
    </source>
</evidence>
<comment type="caution">
    <text evidence="2">The sequence shown here is derived from an EMBL/GenBank/DDBJ whole genome shotgun (WGS) entry which is preliminary data.</text>
</comment>
<feature type="compositionally biased region" description="Polar residues" evidence="1">
    <location>
        <begin position="106"/>
        <end position="121"/>
    </location>
</feature>
<keyword evidence="3" id="KW-1185">Reference proteome</keyword>
<feature type="region of interest" description="Disordered" evidence="1">
    <location>
        <begin position="199"/>
        <end position="222"/>
    </location>
</feature>
<organism evidence="2 3">
    <name type="scientific">Pleuronectes platessa</name>
    <name type="common">European plaice</name>
    <dbReference type="NCBI Taxonomy" id="8262"/>
    <lineage>
        <taxon>Eukaryota</taxon>
        <taxon>Metazoa</taxon>
        <taxon>Chordata</taxon>
        <taxon>Craniata</taxon>
        <taxon>Vertebrata</taxon>
        <taxon>Euteleostomi</taxon>
        <taxon>Actinopterygii</taxon>
        <taxon>Neopterygii</taxon>
        <taxon>Teleostei</taxon>
        <taxon>Neoteleostei</taxon>
        <taxon>Acanthomorphata</taxon>
        <taxon>Carangaria</taxon>
        <taxon>Pleuronectiformes</taxon>
        <taxon>Pleuronectoidei</taxon>
        <taxon>Pleuronectidae</taxon>
        <taxon>Pleuronectes</taxon>
    </lineage>
</organism>
<gene>
    <name evidence="2" type="ORF">PLEPLA_LOCUS3330</name>
</gene>
<feature type="region of interest" description="Disordered" evidence="1">
    <location>
        <begin position="104"/>
        <end position="126"/>
    </location>
</feature>
<evidence type="ECO:0000313" key="2">
    <source>
        <dbReference type="EMBL" id="CAB1415613.1"/>
    </source>
</evidence>
<evidence type="ECO:0000313" key="3">
    <source>
        <dbReference type="Proteomes" id="UP001153269"/>
    </source>
</evidence>
<protein>
    <submittedName>
        <fullName evidence="2">Uncharacterized protein</fullName>
    </submittedName>
</protein>
<proteinExistence type="predicted"/>
<dbReference type="EMBL" id="CADEAL010000165">
    <property type="protein sequence ID" value="CAB1415613.1"/>
    <property type="molecule type" value="Genomic_DNA"/>
</dbReference>
<name>A0A9N7TP27_PLEPL</name>
<reference evidence="2" key="1">
    <citation type="submission" date="2020-03" db="EMBL/GenBank/DDBJ databases">
        <authorList>
            <person name="Weist P."/>
        </authorList>
    </citation>
    <scope>NUCLEOTIDE SEQUENCE</scope>
</reference>
<dbReference type="Proteomes" id="UP001153269">
    <property type="component" value="Unassembled WGS sequence"/>
</dbReference>
<sequence>MKPALKFPAKIKHGDSISSGGRAQELARSLAELRDFLSESTAASTAVHPCRRDEAEFRSKSKRRIRPFARILRFNETFTGLPEIRSPRASNTAEVTQRILLETQRPLRTQQGASSQKNNQHPESRGMLGNYCPTEKTGFRHFHIGFRFWTRRLFDKASVSSCKEAGPGPMSSLQSHCSLDVGRPAAEDCGLAAATTDISPAPSPLFPLRTRENSSESPVIHR</sequence>